<dbReference type="RefSeq" id="WP_108622287.1">
    <property type="nucleotide sequence ID" value="NZ_CP028901.1"/>
</dbReference>
<dbReference type="Proteomes" id="UP000244571">
    <property type="component" value="Chromosome"/>
</dbReference>
<keyword evidence="3" id="KW-1003">Cell membrane</keyword>
<evidence type="ECO:0000256" key="2">
    <source>
        <dbReference type="ARBA" id="ARBA00022448"/>
    </source>
</evidence>
<dbReference type="PANTHER" id="PTHR43386:SF25">
    <property type="entry name" value="PEPTIDE ABC TRANSPORTER PERMEASE PROTEIN"/>
    <property type="match status" value="1"/>
</dbReference>
<name>A0A2R4XM41_9BURK</name>
<dbReference type="PROSITE" id="PS50928">
    <property type="entry name" value="ABC_TM1"/>
    <property type="match status" value="1"/>
</dbReference>
<gene>
    <name evidence="9" type="ORF">DBV39_15345</name>
</gene>
<dbReference type="Gene3D" id="1.10.3720.10">
    <property type="entry name" value="MetI-like"/>
    <property type="match status" value="1"/>
</dbReference>
<evidence type="ECO:0000259" key="8">
    <source>
        <dbReference type="PROSITE" id="PS50928"/>
    </source>
</evidence>
<dbReference type="EMBL" id="CP028901">
    <property type="protein sequence ID" value="AWB34877.1"/>
    <property type="molecule type" value="Genomic_DNA"/>
</dbReference>
<dbReference type="GO" id="GO:0005886">
    <property type="term" value="C:plasma membrane"/>
    <property type="evidence" value="ECO:0007669"/>
    <property type="project" value="UniProtKB-SubCell"/>
</dbReference>
<dbReference type="GO" id="GO:0055085">
    <property type="term" value="P:transmembrane transport"/>
    <property type="evidence" value="ECO:0007669"/>
    <property type="project" value="InterPro"/>
</dbReference>
<evidence type="ECO:0000256" key="3">
    <source>
        <dbReference type="ARBA" id="ARBA00022475"/>
    </source>
</evidence>
<keyword evidence="2 7" id="KW-0813">Transport</keyword>
<comment type="similarity">
    <text evidence="7">Belongs to the binding-protein-dependent transport system permease family.</text>
</comment>
<proteinExistence type="inferred from homology"/>
<evidence type="ECO:0000256" key="1">
    <source>
        <dbReference type="ARBA" id="ARBA00004651"/>
    </source>
</evidence>
<reference evidence="9 10" key="1">
    <citation type="submission" date="2018-04" db="EMBL/GenBank/DDBJ databases">
        <title>Bordetella sp. HZ20 isolated from seawater.</title>
        <authorList>
            <person name="Sun C."/>
        </authorList>
    </citation>
    <scope>NUCLEOTIDE SEQUENCE [LARGE SCALE GENOMIC DNA]</scope>
    <source>
        <strain evidence="9 10">HZ20</strain>
    </source>
</reference>
<keyword evidence="10" id="KW-1185">Reference proteome</keyword>
<dbReference type="Pfam" id="PF00528">
    <property type="entry name" value="BPD_transp_1"/>
    <property type="match status" value="1"/>
</dbReference>
<accession>A0A2R4XM41</accession>
<comment type="subcellular location">
    <subcellularLocation>
        <location evidence="1 7">Cell membrane</location>
        <topology evidence="1 7">Multi-pass membrane protein</topology>
    </subcellularLocation>
</comment>
<dbReference type="SUPFAM" id="SSF161098">
    <property type="entry name" value="MetI-like"/>
    <property type="match status" value="1"/>
</dbReference>
<evidence type="ECO:0000313" key="10">
    <source>
        <dbReference type="Proteomes" id="UP000244571"/>
    </source>
</evidence>
<evidence type="ECO:0000313" key="9">
    <source>
        <dbReference type="EMBL" id="AWB34877.1"/>
    </source>
</evidence>
<feature type="transmembrane region" description="Helical" evidence="7">
    <location>
        <begin position="72"/>
        <end position="97"/>
    </location>
</feature>
<evidence type="ECO:0000256" key="4">
    <source>
        <dbReference type="ARBA" id="ARBA00022692"/>
    </source>
</evidence>
<feature type="transmembrane region" description="Helical" evidence="7">
    <location>
        <begin position="239"/>
        <end position="260"/>
    </location>
</feature>
<evidence type="ECO:0000256" key="7">
    <source>
        <dbReference type="RuleBase" id="RU363032"/>
    </source>
</evidence>
<sequence>MARQIVSKTMSKYWPWTVLTIVVVAGLLSTFGLTQDPYAQDFMARNQGPGADHWLGTDQFGRDLLARLMAGAWLTLGVSASATAVALAAGAGIALFACRTGGLFRQTVFTVFDLLRTLPAILVGLVIMTAMGAGTLTVILAVGLTFAPLFAYITSATYDRERVAGYAVAARLMGGTSTWVAWRHMLPNMTGALITQIAIVLPRAITTESVLSFLGVGVAPDIPTWGRIIAAASDYAEQAPWSLATPVLILAGTTLTLSVIGHRLRDTQRNGDTQGSLT</sequence>
<dbReference type="AlphaFoldDB" id="A0A2R4XM41"/>
<feature type="domain" description="ABC transmembrane type-1" evidence="8">
    <location>
        <begin position="72"/>
        <end position="261"/>
    </location>
</feature>
<dbReference type="InterPro" id="IPR035906">
    <property type="entry name" value="MetI-like_sf"/>
</dbReference>
<feature type="transmembrane region" description="Helical" evidence="7">
    <location>
        <begin position="13"/>
        <end position="33"/>
    </location>
</feature>
<keyword evidence="6 7" id="KW-0472">Membrane</keyword>
<feature type="transmembrane region" description="Helical" evidence="7">
    <location>
        <begin position="163"/>
        <end position="182"/>
    </location>
</feature>
<dbReference type="InterPro" id="IPR000515">
    <property type="entry name" value="MetI-like"/>
</dbReference>
<organism evidence="9 10">
    <name type="scientific">Orrella marina</name>
    <dbReference type="NCBI Taxonomy" id="2163011"/>
    <lineage>
        <taxon>Bacteria</taxon>
        <taxon>Pseudomonadati</taxon>
        <taxon>Pseudomonadota</taxon>
        <taxon>Betaproteobacteria</taxon>
        <taxon>Burkholderiales</taxon>
        <taxon>Alcaligenaceae</taxon>
        <taxon>Orrella</taxon>
    </lineage>
</organism>
<evidence type="ECO:0000256" key="6">
    <source>
        <dbReference type="ARBA" id="ARBA00023136"/>
    </source>
</evidence>
<feature type="transmembrane region" description="Helical" evidence="7">
    <location>
        <begin position="118"/>
        <end position="151"/>
    </location>
</feature>
<keyword evidence="5 7" id="KW-1133">Transmembrane helix</keyword>
<dbReference type="KEGG" id="boz:DBV39_15345"/>
<dbReference type="OrthoDB" id="9783218at2"/>
<dbReference type="PANTHER" id="PTHR43386">
    <property type="entry name" value="OLIGOPEPTIDE TRANSPORT SYSTEM PERMEASE PROTEIN APPC"/>
    <property type="match status" value="1"/>
</dbReference>
<protein>
    <submittedName>
        <fullName evidence="9">ABC transporter permease</fullName>
    </submittedName>
</protein>
<dbReference type="InterPro" id="IPR050366">
    <property type="entry name" value="BP-dependent_transpt_permease"/>
</dbReference>
<evidence type="ECO:0000256" key="5">
    <source>
        <dbReference type="ARBA" id="ARBA00022989"/>
    </source>
</evidence>
<dbReference type="CDD" id="cd06261">
    <property type="entry name" value="TM_PBP2"/>
    <property type="match status" value="1"/>
</dbReference>
<keyword evidence="4 7" id="KW-0812">Transmembrane</keyword>